<dbReference type="PANTHER" id="PTHR12302">
    <property type="entry name" value="EBNA2 BINDING PROTEIN P100"/>
    <property type="match status" value="1"/>
</dbReference>
<accession>A0A512NM98</accession>
<feature type="domain" description="TNase-like" evidence="1">
    <location>
        <begin position="50"/>
        <end position="136"/>
    </location>
</feature>
<organism evidence="2 3">
    <name type="scientific">Reyranella soli</name>
    <dbReference type="NCBI Taxonomy" id="1230389"/>
    <lineage>
        <taxon>Bacteria</taxon>
        <taxon>Pseudomonadati</taxon>
        <taxon>Pseudomonadota</taxon>
        <taxon>Alphaproteobacteria</taxon>
        <taxon>Hyphomicrobiales</taxon>
        <taxon>Reyranellaceae</taxon>
        <taxon>Reyranella</taxon>
    </lineage>
</organism>
<dbReference type="Proteomes" id="UP000321058">
    <property type="component" value="Unassembled WGS sequence"/>
</dbReference>
<dbReference type="SUPFAM" id="SSF50199">
    <property type="entry name" value="Staphylococcal nuclease"/>
    <property type="match status" value="1"/>
</dbReference>
<dbReference type="InterPro" id="IPR035437">
    <property type="entry name" value="SNase_OB-fold_sf"/>
</dbReference>
<dbReference type="PANTHER" id="PTHR12302:SF26">
    <property type="entry name" value="BLR1266 PROTEIN"/>
    <property type="match status" value="1"/>
</dbReference>
<proteinExistence type="predicted"/>
<evidence type="ECO:0000313" key="2">
    <source>
        <dbReference type="EMBL" id="GEP60052.1"/>
    </source>
</evidence>
<dbReference type="PROSITE" id="PS50830">
    <property type="entry name" value="TNASE_3"/>
    <property type="match status" value="1"/>
</dbReference>
<dbReference type="InterPro" id="IPR016071">
    <property type="entry name" value="Staphylococal_nuclease_OB-fold"/>
</dbReference>
<gene>
    <name evidence="2" type="ORF">RSO01_72180</name>
</gene>
<dbReference type="SMART" id="SM00318">
    <property type="entry name" value="SNc"/>
    <property type="match status" value="1"/>
</dbReference>
<evidence type="ECO:0000259" key="1">
    <source>
        <dbReference type="PROSITE" id="PS50830"/>
    </source>
</evidence>
<evidence type="ECO:0000313" key="3">
    <source>
        <dbReference type="Proteomes" id="UP000321058"/>
    </source>
</evidence>
<protein>
    <recommendedName>
        <fullName evidence="1">TNase-like domain-containing protein</fullName>
    </recommendedName>
</protein>
<dbReference type="Gene3D" id="2.40.50.90">
    <property type="match status" value="1"/>
</dbReference>
<comment type="caution">
    <text evidence="2">The sequence shown here is derived from an EMBL/GenBank/DDBJ whole genome shotgun (WGS) entry which is preliminary data.</text>
</comment>
<reference evidence="2 3" key="1">
    <citation type="submission" date="2019-07" db="EMBL/GenBank/DDBJ databases">
        <title>Whole genome shotgun sequence of Reyranella soli NBRC 108950.</title>
        <authorList>
            <person name="Hosoyama A."/>
            <person name="Uohara A."/>
            <person name="Ohji S."/>
            <person name="Ichikawa N."/>
        </authorList>
    </citation>
    <scope>NUCLEOTIDE SEQUENCE [LARGE SCALE GENOMIC DNA]</scope>
    <source>
        <strain evidence="2 3">NBRC 108950</strain>
    </source>
</reference>
<dbReference type="AlphaFoldDB" id="A0A512NM98"/>
<sequence>MRARWWRRPALRIVALAGVAVALALWQAVEPWLFPGPLIVSGRVLDGQSVVDGDTLRIAGQSIRLHGIDAPELRQNCGGWPAGEEARRALAAIVTARPIECRRVTTDRYQRTVAVCRAAGEDIGGTLVRSGMAWAYSTYSLRYLLPEWQAWFDGLGVHAHDCISPSAWRGGRR</sequence>
<dbReference type="EMBL" id="BKAJ01000148">
    <property type="protein sequence ID" value="GEP60052.1"/>
    <property type="molecule type" value="Genomic_DNA"/>
</dbReference>
<dbReference type="RefSeq" id="WP_170303615.1">
    <property type="nucleotide sequence ID" value="NZ_BKAJ01000148.1"/>
</dbReference>
<name>A0A512NM98_9HYPH</name>
<keyword evidence="3" id="KW-1185">Reference proteome</keyword>
<dbReference type="Pfam" id="PF00565">
    <property type="entry name" value="SNase"/>
    <property type="match status" value="1"/>
</dbReference>